<reference evidence="10 11" key="1">
    <citation type="submission" date="2014-11" db="EMBL/GenBank/DDBJ databases">
        <title>Genome sequence of Flavihumibacter solisilvae 3-3.</title>
        <authorList>
            <person name="Zhou G."/>
            <person name="Li M."/>
            <person name="Wang G."/>
        </authorList>
    </citation>
    <scope>NUCLEOTIDE SEQUENCE [LARGE SCALE GENOMIC DNA]</scope>
    <source>
        <strain evidence="10 11">3-3</strain>
    </source>
</reference>
<dbReference type="InterPro" id="IPR038467">
    <property type="entry name" value="RF3_dom_3_sf"/>
</dbReference>
<sequence>MKYHNEIQRRRSFAIISHPDAGKTTLTEKLLLFGGAIQTAGAVKSNKIKKHATSDFMEIERQRGISVATSVMTFEYHGILINLLDTPGHKDFAEDTYRTLTAVDSVILVIDSVNGVEEQTRRLMEVCRMRDTPVIVFINKMDRDGKNRFDLIEEVEKELSIQLHPMTWPINSGKDFKGVYNLHAKNLRLFAASTKAEEEDTLQIADLSDKVLDEKLGERDAAILREDVELVDTVHGELDSTLYLAGKVAPVFFGSAVNNFGVKEMLDTFIRIAPTPRSRETSKRRVNVEEDKFSGFIFKIHANLDPKHRDRIAFLRVCSGRFERNKYFHHVRLDKDVRFSNPYSFLARSKDVIEEAFPGDVVGLFDTGNFKIGDTLTEGEEFFFTGIPSFSPEIFKEVVNKDPMKTKQLEKGLLQLTDEGVAQLFTQFGGNKKIIGCVGELQFEVIQYRLLQEYGASVEFRAQPFYKACWITSNDASKLQDFTRFKSSNIAEDKDGHVVYLAQSEWFLNTERTNNPDIEFHFTSEIHKEN</sequence>
<organism evidence="10 11">
    <name type="scientific">Flavihumibacter solisilvae</name>
    <dbReference type="NCBI Taxonomy" id="1349421"/>
    <lineage>
        <taxon>Bacteria</taxon>
        <taxon>Pseudomonadati</taxon>
        <taxon>Bacteroidota</taxon>
        <taxon>Chitinophagia</taxon>
        <taxon>Chitinophagales</taxon>
        <taxon>Chitinophagaceae</taxon>
        <taxon>Flavihumibacter</taxon>
    </lineage>
</organism>
<dbReference type="AlphaFoldDB" id="A0A0C1LCV8"/>
<evidence type="ECO:0000259" key="9">
    <source>
        <dbReference type="PROSITE" id="PS51722"/>
    </source>
</evidence>
<dbReference type="SUPFAM" id="SSF52540">
    <property type="entry name" value="P-loop containing nucleoside triphosphate hydrolases"/>
    <property type="match status" value="1"/>
</dbReference>
<keyword evidence="5 8" id="KW-0648">Protein biosynthesis</keyword>
<feature type="domain" description="Tr-type G" evidence="9">
    <location>
        <begin position="8"/>
        <end position="277"/>
    </location>
</feature>
<proteinExistence type="inferred from homology"/>
<dbReference type="GO" id="GO:0005829">
    <property type="term" value="C:cytosol"/>
    <property type="evidence" value="ECO:0007669"/>
    <property type="project" value="TreeGrafter"/>
</dbReference>
<comment type="subcellular location">
    <subcellularLocation>
        <location evidence="1 8">Cytoplasm</location>
    </subcellularLocation>
</comment>
<evidence type="ECO:0000256" key="4">
    <source>
        <dbReference type="ARBA" id="ARBA00022741"/>
    </source>
</evidence>
<dbReference type="HAMAP" id="MF_00072">
    <property type="entry name" value="Rel_fac_3"/>
    <property type="match status" value="1"/>
</dbReference>
<evidence type="ECO:0000313" key="10">
    <source>
        <dbReference type="EMBL" id="KIC93348.1"/>
    </source>
</evidence>
<dbReference type="InterPro" id="IPR027417">
    <property type="entry name" value="P-loop_NTPase"/>
</dbReference>
<evidence type="ECO:0000256" key="1">
    <source>
        <dbReference type="ARBA" id="ARBA00004496"/>
    </source>
</evidence>
<keyword evidence="11" id="KW-1185">Reference proteome</keyword>
<dbReference type="GO" id="GO:0016149">
    <property type="term" value="F:translation release factor activity, codon specific"/>
    <property type="evidence" value="ECO:0007669"/>
    <property type="project" value="UniProtKB-UniRule"/>
</dbReference>
<keyword evidence="4 8" id="KW-0547">Nucleotide-binding</keyword>
<dbReference type="Proteomes" id="UP000031408">
    <property type="component" value="Unassembled WGS sequence"/>
</dbReference>
<dbReference type="InterPro" id="IPR005225">
    <property type="entry name" value="Small_GTP-bd"/>
</dbReference>
<dbReference type="PANTHER" id="PTHR43556">
    <property type="entry name" value="PEPTIDE CHAIN RELEASE FACTOR RF3"/>
    <property type="match status" value="1"/>
</dbReference>
<keyword evidence="3 8" id="KW-0963">Cytoplasm</keyword>
<dbReference type="Pfam" id="PF16658">
    <property type="entry name" value="RF3_C"/>
    <property type="match status" value="1"/>
</dbReference>
<dbReference type="GO" id="GO:0006449">
    <property type="term" value="P:regulation of translational termination"/>
    <property type="evidence" value="ECO:0007669"/>
    <property type="project" value="UniProtKB-UniRule"/>
</dbReference>
<dbReference type="InterPro" id="IPR031157">
    <property type="entry name" value="G_TR_CS"/>
</dbReference>
<dbReference type="RefSeq" id="WP_039142342.1">
    <property type="nucleotide sequence ID" value="NZ_JSVC01000020.1"/>
</dbReference>
<name>A0A0C1LCV8_9BACT</name>
<evidence type="ECO:0000256" key="6">
    <source>
        <dbReference type="ARBA" id="ARBA00023134"/>
    </source>
</evidence>
<dbReference type="PRINTS" id="PR00315">
    <property type="entry name" value="ELONGATNFCT"/>
</dbReference>
<dbReference type="FunFam" id="3.40.50.300:FF:000542">
    <property type="entry name" value="Peptide chain release factor 3"/>
    <property type="match status" value="1"/>
</dbReference>
<dbReference type="Gene3D" id="3.40.50.300">
    <property type="entry name" value="P-loop containing nucleotide triphosphate hydrolases"/>
    <property type="match status" value="1"/>
</dbReference>
<accession>A0A0C1LCV8</accession>
<evidence type="ECO:0000313" key="11">
    <source>
        <dbReference type="Proteomes" id="UP000031408"/>
    </source>
</evidence>
<dbReference type="InterPro" id="IPR041732">
    <property type="entry name" value="RF3_GTP-bd"/>
</dbReference>
<dbReference type="PANTHER" id="PTHR43556:SF2">
    <property type="entry name" value="PEPTIDE CHAIN RELEASE FACTOR RF3"/>
    <property type="match status" value="1"/>
</dbReference>
<dbReference type="GO" id="GO:0003924">
    <property type="term" value="F:GTPase activity"/>
    <property type="evidence" value="ECO:0007669"/>
    <property type="project" value="InterPro"/>
</dbReference>
<dbReference type="EMBL" id="JSVC01000020">
    <property type="protein sequence ID" value="KIC93348.1"/>
    <property type="molecule type" value="Genomic_DNA"/>
</dbReference>
<dbReference type="InterPro" id="IPR035647">
    <property type="entry name" value="EFG_III/V"/>
</dbReference>
<dbReference type="Pfam" id="PF22042">
    <property type="entry name" value="EF-G_D2"/>
    <property type="match status" value="1"/>
</dbReference>
<dbReference type="CDD" id="cd04169">
    <property type="entry name" value="RF3"/>
    <property type="match status" value="1"/>
</dbReference>
<keyword evidence="6 8" id="KW-0342">GTP-binding</keyword>
<evidence type="ECO:0000256" key="2">
    <source>
        <dbReference type="ARBA" id="ARBA00009978"/>
    </source>
</evidence>
<comment type="similarity">
    <text evidence="2 8">Belongs to the TRAFAC class translation factor GTPase superfamily. Classic translation factor GTPase family. PrfC subfamily.</text>
</comment>
<dbReference type="NCBIfam" id="NF001964">
    <property type="entry name" value="PRK00741.1"/>
    <property type="match status" value="1"/>
</dbReference>
<dbReference type="InterPro" id="IPR009000">
    <property type="entry name" value="Transl_B-barrel_sf"/>
</dbReference>
<dbReference type="PROSITE" id="PS51722">
    <property type="entry name" value="G_TR_2"/>
    <property type="match status" value="1"/>
</dbReference>
<dbReference type="NCBIfam" id="TIGR00231">
    <property type="entry name" value="small_GTP"/>
    <property type="match status" value="1"/>
</dbReference>
<dbReference type="STRING" id="1349421.OI18_17885"/>
<feature type="binding site" evidence="8">
    <location>
        <begin position="17"/>
        <end position="24"/>
    </location>
    <ligand>
        <name>GTP</name>
        <dbReference type="ChEBI" id="CHEBI:37565"/>
    </ligand>
</feature>
<dbReference type="OrthoDB" id="9801591at2"/>
<protein>
    <recommendedName>
        <fullName evidence="7 8">Peptide chain release factor 3</fullName>
        <shortName evidence="8">RF-3</shortName>
    </recommendedName>
</protein>
<evidence type="ECO:0000256" key="8">
    <source>
        <dbReference type="HAMAP-Rule" id="MF_00072"/>
    </source>
</evidence>
<dbReference type="Gene3D" id="3.30.70.3280">
    <property type="entry name" value="Peptide chain release factor 3, domain III"/>
    <property type="match status" value="1"/>
</dbReference>
<dbReference type="Pfam" id="PF00009">
    <property type="entry name" value="GTP_EFTU"/>
    <property type="match status" value="1"/>
</dbReference>
<dbReference type="GO" id="GO:0005525">
    <property type="term" value="F:GTP binding"/>
    <property type="evidence" value="ECO:0007669"/>
    <property type="project" value="UniProtKB-UniRule"/>
</dbReference>
<dbReference type="NCBIfam" id="TIGR00503">
    <property type="entry name" value="prfC"/>
    <property type="match status" value="1"/>
</dbReference>
<dbReference type="InterPro" id="IPR053905">
    <property type="entry name" value="EF-G-like_DII"/>
</dbReference>
<evidence type="ECO:0000256" key="3">
    <source>
        <dbReference type="ARBA" id="ARBA00022490"/>
    </source>
</evidence>
<dbReference type="GO" id="GO:0016150">
    <property type="term" value="F:translation release factor activity, codon nonspecific"/>
    <property type="evidence" value="ECO:0007669"/>
    <property type="project" value="TreeGrafter"/>
</dbReference>
<comment type="function">
    <text evidence="8">Increases the formation of ribosomal termination complexes and stimulates activities of RF-1 and RF-2. It binds guanine nucleotides and has strong preference for UGA stop codons. It may interact directly with the ribosome. The stimulation of RF-1 and RF-2 is significantly reduced by GTP and GDP, but not by GMP.</text>
</comment>
<dbReference type="FunFam" id="3.30.70.3280:FF:000001">
    <property type="entry name" value="Peptide chain release factor 3"/>
    <property type="match status" value="1"/>
</dbReference>
<dbReference type="InterPro" id="IPR004548">
    <property type="entry name" value="PrfC"/>
</dbReference>
<feature type="binding site" evidence="8">
    <location>
        <begin position="85"/>
        <end position="89"/>
    </location>
    <ligand>
        <name>GTP</name>
        <dbReference type="ChEBI" id="CHEBI:37565"/>
    </ligand>
</feature>
<dbReference type="InterPro" id="IPR032090">
    <property type="entry name" value="RF3_C"/>
</dbReference>
<comment type="caution">
    <text evidence="10">The sequence shown here is derived from an EMBL/GenBank/DDBJ whole genome shotgun (WGS) entry which is preliminary data.</text>
</comment>
<dbReference type="PROSITE" id="PS00301">
    <property type="entry name" value="G_TR_1"/>
    <property type="match status" value="1"/>
</dbReference>
<evidence type="ECO:0000256" key="5">
    <source>
        <dbReference type="ARBA" id="ARBA00022917"/>
    </source>
</evidence>
<dbReference type="Gene3D" id="2.40.30.10">
    <property type="entry name" value="Translation factors"/>
    <property type="match status" value="1"/>
</dbReference>
<dbReference type="SUPFAM" id="SSF54980">
    <property type="entry name" value="EF-G C-terminal domain-like"/>
    <property type="match status" value="1"/>
</dbReference>
<dbReference type="InterPro" id="IPR000795">
    <property type="entry name" value="T_Tr_GTP-bd_dom"/>
</dbReference>
<dbReference type="SUPFAM" id="SSF50447">
    <property type="entry name" value="Translation proteins"/>
    <property type="match status" value="1"/>
</dbReference>
<evidence type="ECO:0000256" key="7">
    <source>
        <dbReference type="ARBA" id="ARBA00073639"/>
    </source>
</evidence>
<feature type="binding site" evidence="8">
    <location>
        <begin position="139"/>
        <end position="142"/>
    </location>
    <ligand>
        <name>GTP</name>
        <dbReference type="ChEBI" id="CHEBI:37565"/>
    </ligand>
</feature>
<gene>
    <name evidence="8 10" type="primary">prfC</name>
    <name evidence="10" type="ORF">OI18_17885</name>
</gene>